<keyword evidence="3" id="KW-1185">Reference proteome</keyword>
<dbReference type="SUPFAM" id="SSF56322">
    <property type="entry name" value="ADC synthase"/>
    <property type="match status" value="1"/>
</dbReference>
<protein>
    <recommendedName>
        <fullName evidence="1">Chorismate-utilising enzyme C-terminal domain-containing protein</fullName>
    </recommendedName>
</protein>
<feature type="domain" description="Chorismate-utilising enzyme C-terminal" evidence="1">
    <location>
        <begin position="189"/>
        <end position="439"/>
    </location>
</feature>
<name>A0A1Q5PLM7_9ACTO</name>
<dbReference type="Pfam" id="PF00425">
    <property type="entry name" value="Chorismate_bind"/>
    <property type="match status" value="1"/>
</dbReference>
<evidence type="ECO:0000313" key="3">
    <source>
        <dbReference type="Proteomes" id="UP000186785"/>
    </source>
</evidence>
<dbReference type="STRING" id="1921764.BSR28_05810"/>
<dbReference type="Gene3D" id="3.60.120.10">
    <property type="entry name" value="Anthranilate synthase"/>
    <property type="match status" value="1"/>
</dbReference>
<dbReference type="PANTHER" id="PTHR42839">
    <property type="entry name" value="ISOCHORISMATE SYNTHASE ENTC"/>
    <property type="match status" value="1"/>
</dbReference>
<dbReference type="OrthoDB" id="9806579at2"/>
<evidence type="ECO:0000259" key="1">
    <source>
        <dbReference type="Pfam" id="PF00425"/>
    </source>
</evidence>
<accession>A0A1Q5PLM7</accession>
<evidence type="ECO:0000313" key="2">
    <source>
        <dbReference type="EMBL" id="OKL47953.1"/>
    </source>
</evidence>
<dbReference type="AlphaFoldDB" id="A0A1Q5PLM7"/>
<sequence length="450" mass="47758">MNAQSAVSSGTWHLLALDLPPEVYGAPAHPKGMAQPWGRWALSLIPADSPASRPETSADTATQVPVRAWIGRGPSVVSWGPTIEFAGTLEAASADYRAWAASLDVDEGVRPFIRALGAFNYSDLSGKLEVPTLALWGQPYLETYLLWHDSRADEAAALISAAKSAGPVPHLAGPQAQWQEAGASLPGTEWQQQVAQAISAMRAGQAQKVVLSRDVFWQADRPVPVEQVLAALVGHDDHEGQDASAWAFAVGDLVGASPEILAQVHEGRFFARILAGTRPAGRGKELWQDPKELAEHEAARASVIRRLESAGISEILAPPARLLKLPQVEHLQSEVSGHCEGRDVAQLAAHFHPTAAICGQPTVAAAALIKQLEGMDRGAFAGPVGWMDPAGDGQFNIALRCAQVPESSLRSPQKWRLLAGAGIMPSSVPANEFSETGTKMGTMRSALGID</sequence>
<comment type="caution">
    <text evidence="2">The sequence shown here is derived from an EMBL/GenBank/DDBJ whole genome shotgun (WGS) entry which is preliminary data.</text>
</comment>
<reference evidence="2 3" key="1">
    <citation type="submission" date="2016-11" db="EMBL/GenBank/DDBJ databases">
        <title>Actinomyces gypaetusis sp. nov. isolated from the vulture Gypaetus barbatus in Qinghai Tibet Plateau China.</title>
        <authorList>
            <person name="Meng X."/>
        </authorList>
    </citation>
    <scope>NUCLEOTIDE SEQUENCE [LARGE SCALE GENOMIC DNA]</scope>
    <source>
        <strain evidence="2 3">VUL4_2</strain>
    </source>
</reference>
<gene>
    <name evidence="2" type="ORF">BSR29_05595</name>
</gene>
<dbReference type="PANTHER" id="PTHR42839:SF2">
    <property type="entry name" value="ISOCHORISMATE SYNTHASE ENTC"/>
    <property type="match status" value="1"/>
</dbReference>
<proteinExistence type="predicted"/>
<dbReference type="EMBL" id="MQSV01000003">
    <property type="protein sequence ID" value="OKL47953.1"/>
    <property type="molecule type" value="Genomic_DNA"/>
</dbReference>
<dbReference type="InterPro" id="IPR005801">
    <property type="entry name" value="ADC_synthase"/>
</dbReference>
<dbReference type="Proteomes" id="UP000186785">
    <property type="component" value="Unassembled WGS sequence"/>
</dbReference>
<dbReference type="RefSeq" id="WP_073709313.1">
    <property type="nucleotide sequence ID" value="NZ_MQSV01000003.1"/>
</dbReference>
<organism evidence="2 3">
    <name type="scientific">Boudabousia liubingyangii</name>
    <dbReference type="NCBI Taxonomy" id="1921764"/>
    <lineage>
        <taxon>Bacteria</taxon>
        <taxon>Bacillati</taxon>
        <taxon>Actinomycetota</taxon>
        <taxon>Actinomycetes</taxon>
        <taxon>Actinomycetales</taxon>
        <taxon>Actinomycetaceae</taxon>
        <taxon>Boudabousia</taxon>
    </lineage>
</organism>
<dbReference type="InterPro" id="IPR015890">
    <property type="entry name" value="Chorismate_C"/>
</dbReference>